<sequence>MNYRSGRAVRGLAARSAVIPFGHRTAAFSLVVAFFALLKKLGLAFGHPLPSLSLRPLRGL</sequence>
<keyword evidence="2" id="KW-1185">Reference proteome</keyword>
<dbReference type="KEGG" id="sgn:SGRA_2202"/>
<protein>
    <submittedName>
        <fullName evidence="1">Uncharacterized protein</fullName>
    </submittedName>
</protein>
<reference evidence="1 2" key="1">
    <citation type="journal article" date="2012" name="Stand. Genomic Sci.">
        <title>Complete genome sequencing and analysis of Saprospira grandis str. Lewin, a predatory marine bacterium.</title>
        <authorList>
            <person name="Saw J.H."/>
            <person name="Yuryev A."/>
            <person name="Kanbe M."/>
            <person name="Hou S."/>
            <person name="Young A.G."/>
            <person name="Aizawa S."/>
            <person name="Alam M."/>
        </authorList>
    </citation>
    <scope>NUCLEOTIDE SEQUENCE [LARGE SCALE GENOMIC DNA]</scope>
    <source>
        <strain evidence="1 2">Lewin</strain>
    </source>
</reference>
<dbReference type="Proteomes" id="UP000007519">
    <property type="component" value="Chromosome"/>
</dbReference>
<gene>
    <name evidence="1" type="ordered locus">SGRA_2202</name>
</gene>
<evidence type="ECO:0000313" key="2">
    <source>
        <dbReference type="Proteomes" id="UP000007519"/>
    </source>
</evidence>
<dbReference type="HOGENOM" id="CLU_2939163_0_0_10"/>
<organism evidence="1 2">
    <name type="scientific">Saprospira grandis (strain Lewin)</name>
    <dbReference type="NCBI Taxonomy" id="984262"/>
    <lineage>
        <taxon>Bacteria</taxon>
        <taxon>Pseudomonadati</taxon>
        <taxon>Bacteroidota</taxon>
        <taxon>Saprospiria</taxon>
        <taxon>Saprospirales</taxon>
        <taxon>Saprospiraceae</taxon>
        <taxon>Saprospira</taxon>
    </lineage>
</organism>
<proteinExistence type="predicted"/>
<dbReference type="EMBL" id="CP002831">
    <property type="protein sequence ID" value="AFC24931.1"/>
    <property type="molecule type" value="Genomic_DNA"/>
</dbReference>
<accession>H6L3I3</accession>
<evidence type="ECO:0000313" key="1">
    <source>
        <dbReference type="EMBL" id="AFC24931.1"/>
    </source>
</evidence>
<dbReference type="STRING" id="984262.SGRA_2202"/>
<dbReference type="AlphaFoldDB" id="H6L3I3"/>
<name>H6L3I3_SAPGL</name>